<name>C1FEG1_MICCC</name>
<dbReference type="STRING" id="296587.C1FEG1"/>
<keyword evidence="3" id="KW-1185">Reference proteome</keyword>
<dbReference type="Pfam" id="PF00294">
    <property type="entry name" value="PfkB"/>
    <property type="match status" value="1"/>
</dbReference>
<dbReference type="Proteomes" id="UP000002009">
    <property type="component" value="Chromosome 1"/>
</dbReference>
<proteinExistence type="predicted"/>
<evidence type="ECO:0000313" key="2">
    <source>
        <dbReference type="EMBL" id="ACO68955.1"/>
    </source>
</evidence>
<dbReference type="RefSeq" id="XP_002507697.1">
    <property type="nucleotide sequence ID" value="XM_002507651.1"/>
</dbReference>
<feature type="domain" description="Carbohydrate kinase PfkB" evidence="1">
    <location>
        <begin position="167"/>
        <end position="480"/>
    </location>
</feature>
<dbReference type="GeneID" id="8250228"/>
<dbReference type="EMBL" id="CP001574">
    <property type="protein sequence ID" value="ACO68955.1"/>
    <property type="molecule type" value="Genomic_DNA"/>
</dbReference>
<dbReference type="OMA" id="VKDTVGC"/>
<reference evidence="2 3" key="1">
    <citation type="journal article" date="2009" name="Science">
        <title>Green evolution and dynamic adaptations revealed by genomes of the marine picoeukaryotes Micromonas.</title>
        <authorList>
            <person name="Worden A.Z."/>
            <person name="Lee J.H."/>
            <person name="Mock T."/>
            <person name="Rouze P."/>
            <person name="Simmons M.P."/>
            <person name="Aerts A.L."/>
            <person name="Allen A.E."/>
            <person name="Cuvelier M.L."/>
            <person name="Derelle E."/>
            <person name="Everett M.V."/>
            <person name="Foulon E."/>
            <person name="Grimwood J."/>
            <person name="Gundlach H."/>
            <person name="Henrissat B."/>
            <person name="Napoli C."/>
            <person name="McDonald S.M."/>
            <person name="Parker M.S."/>
            <person name="Rombauts S."/>
            <person name="Salamov A."/>
            <person name="Von Dassow P."/>
            <person name="Badger J.H."/>
            <person name="Coutinho P.M."/>
            <person name="Demir E."/>
            <person name="Dubchak I."/>
            <person name="Gentemann C."/>
            <person name="Eikrem W."/>
            <person name="Gready J.E."/>
            <person name="John U."/>
            <person name="Lanier W."/>
            <person name="Lindquist E.A."/>
            <person name="Lucas S."/>
            <person name="Mayer K.F."/>
            <person name="Moreau H."/>
            <person name="Not F."/>
            <person name="Otillar R."/>
            <person name="Panaud O."/>
            <person name="Pangilinan J."/>
            <person name="Paulsen I."/>
            <person name="Piegu B."/>
            <person name="Poliakov A."/>
            <person name="Robbens S."/>
            <person name="Schmutz J."/>
            <person name="Toulza E."/>
            <person name="Wyss T."/>
            <person name="Zelensky A."/>
            <person name="Zhou K."/>
            <person name="Armbrust E.V."/>
            <person name="Bhattacharya D."/>
            <person name="Goodenough U.W."/>
            <person name="Van de Peer Y."/>
            <person name="Grigoriev I.V."/>
        </authorList>
    </citation>
    <scope>NUCLEOTIDE SEQUENCE [LARGE SCALE GENOMIC DNA]</scope>
    <source>
        <strain evidence="3">RCC299 / NOUM17</strain>
    </source>
</reference>
<sequence length="533" mass="56518">MQATRLIGQLGAGSAFPGGGFSSQSHIQLPQLEGRRSLPSSPGHLVGASVGSDYRALCSMPRRTGRGLRRHVYARLQRTGARLVFCSSVQGCKFSSNRVSIPNIHPFSLNALLNPDARAEMMDVLALGNLCIDILSPVTTIPPPEVLKTETFLSSLAARAPSGNSLEVGGNCNFLIAASRIGLRCGCVGHLCDDRYGAFLRKILADEGISVYNLASEDVLQAESDMNRTLLCFVLTDGFGKHAFCSRYDTGPWPLLPGIKTIDHAARIALSQCSAIFVNGFVFDEMETEAVHAAVRTAKDSGAVVIFDPGPRALIVAKDAERSIMLKQVLSFADVILATVEEAAALVDLDLELRLELTSGSKDPSLPKILAEAIMNRPDCIAEWLVIKCGADGAALFTRDSLEMYVGSPSVNVVDTVGCGDSAAAAIVLGYLNIVMAKRKAMSESEDLSKRRVLEMLEETLALATAVGGATAMSAGAGRNVATAKLVRMLLSKSIRDSKQGQQAGSFGISRQAATGAIDVLGRSLGEPPNKLI</sequence>
<organism evidence="2 3">
    <name type="scientific">Micromonas commoda (strain RCC299 / NOUM17 / CCMP2709)</name>
    <name type="common">Picoplanktonic green alga</name>
    <dbReference type="NCBI Taxonomy" id="296587"/>
    <lineage>
        <taxon>Eukaryota</taxon>
        <taxon>Viridiplantae</taxon>
        <taxon>Chlorophyta</taxon>
        <taxon>Mamiellophyceae</taxon>
        <taxon>Mamiellales</taxon>
        <taxon>Mamiellaceae</taxon>
        <taxon>Micromonas</taxon>
    </lineage>
</organism>
<dbReference type="SUPFAM" id="SSF53613">
    <property type="entry name" value="Ribokinase-like"/>
    <property type="match status" value="1"/>
</dbReference>
<dbReference type="InterPro" id="IPR011611">
    <property type="entry name" value="PfkB_dom"/>
</dbReference>
<evidence type="ECO:0000259" key="1">
    <source>
        <dbReference type="Pfam" id="PF00294"/>
    </source>
</evidence>
<dbReference type="Gene3D" id="3.40.1190.20">
    <property type="match status" value="1"/>
</dbReference>
<dbReference type="PANTHER" id="PTHR47826:SF1">
    <property type="entry name" value="OS03G0164700 PROTEIN"/>
    <property type="match status" value="1"/>
</dbReference>
<dbReference type="AlphaFoldDB" id="C1FEG1"/>
<dbReference type="InParanoid" id="C1FEG1"/>
<dbReference type="OrthoDB" id="415590at2759"/>
<dbReference type="KEGG" id="mis:MICPUN_51789"/>
<protein>
    <recommendedName>
        <fullName evidence="1">Carbohydrate kinase PfkB domain-containing protein</fullName>
    </recommendedName>
</protein>
<evidence type="ECO:0000313" key="3">
    <source>
        <dbReference type="Proteomes" id="UP000002009"/>
    </source>
</evidence>
<gene>
    <name evidence="2" type="ORF">MICPUN_51789</name>
</gene>
<dbReference type="InterPro" id="IPR029056">
    <property type="entry name" value="Ribokinase-like"/>
</dbReference>
<dbReference type="PANTHER" id="PTHR47826">
    <property type="entry name" value="OS03G0164700 PROTEIN"/>
    <property type="match status" value="1"/>
</dbReference>
<accession>C1FEG1</accession>
<dbReference type="eggNOG" id="KOG2855">
    <property type="taxonomic scope" value="Eukaryota"/>
</dbReference>